<evidence type="ECO:0000256" key="1">
    <source>
        <dbReference type="ARBA" id="ARBA00001954"/>
    </source>
</evidence>
<evidence type="ECO:0000256" key="4">
    <source>
        <dbReference type="ARBA" id="ARBA00022964"/>
    </source>
</evidence>
<keyword evidence="4" id="KW-0223">Dioxygenase</keyword>
<evidence type="ECO:0000256" key="6">
    <source>
        <dbReference type="ARBA" id="ARBA00023004"/>
    </source>
</evidence>
<evidence type="ECO:0000256" key="2">
    <source>
        <dbReference type="ARBA" id="ARBA00008654"/>
    </source>
</evidence>
<dbReference type="eggNOG" id="KOG3889">
    <property type="taxonomic scope" value="Eukaryota"/>
</dbReference>
<evidence type="ECO:0000259" key="8">
    <source>
        <dbReference type="Pfam" id="PF02668"/>
    </source>
</evidence>
<dbReference type="OrthoDB" id="406634at2759"/>
<proteinExistence type="inferred from homology"/>
<comment type="cofactor">
    <cofactor evidence="1">
        <name>Fe(2+)</name>
        <dbReference type="ChEBI" id="CHEBI:29033"/>
    </cofactor>
</comment>
<feature type="region of interest" description="Disordered" evidence="7">
    <location>
        <begin position="1"/>
        <end position="23"/>
    </location>
</feature>
<dbReference type="AlphaFoldDB" id="D7FYZ1"/>
<dbReference type="Pfam" id="PF02668">
    <property type="entry name" value="TauD"/>
    <property type="match status" value="1"/>
</dbReference>
<feature type="compositionally biased region" description="Basic and acidic residues" evidence="7">
    <location>
        <begin position="14"/>
        <end position="23"/>
    </location>
</feature>
<feature type="compositionally biased region" description="Polar residues" evidence="7">
    <location>
        <begin position="1"/>
        <end position="10"/>
    </location>
</feature>
<sequence>MRKATPNVTTKVRRSLEASEGRHGVAGQLEPMHTCTSAGDSRVSITWSDGHLSSYGTAWLREHDNSPSALHERSHGSRPAPLCAWDAIPKVDAREYMEDDGALYKTLRKVNRVGVVLLENAGVEEGTVLDLARRVAPVSHHTLYGDMFDVVSQANPRNMAYTNERLRMHMDLVYYESAPGLQLLHCLEFDEGGKGGQTSFLDAFAAADHFREKFPEKFEVLSRVPTTFEKIRAAAPRVDGEGRK</sequence>
<dbReference type="InterPro" id="IPR003819">
    <property type="entry name" value="TauD/TfdA-like"/>
</dbReference>
<dbReference type="InterPro" id="IPR050411">
    <property type="entry name" value="AlphaKG_dependent_hydroxylases"/>
</dbReference>
<dbReference type="InParanoid" id="D7FYZ1"/>
<organism evidence="9 10">
    <name type="scientific">Ectocarpus siliculosus</name>
    <name type="common">Brown alga</name>
    <name type="synonym">Conferva siliculosa</name>
    <dbReference type="NCBI Taxonomy" id="2880"/>
    <lineage>
        <taxon>Eukaryota</taxon>
        <taxon>Sar</taxon>
        <taxon>Stramenopiles</taxon>
        <taxon>Ochrophyta</taxon>
        <taxon>PX clade</taxon>
        <taxon>Phaeophyceae</taxon>
        <taxon>Ectocarpales</taxon>
        <taxon>Ectocarpaceae</taxon>
        <taxon>Ectocarpus</taxon>
    </lineage>
</organism>
<keyword evidence="10" id="KW-1185">Reference proteome</keyword>
<evidence type="ECO:0000313" key="9">
    <source>
        <dbReference type="EMBL" id="CBJ32608.1"/>
    </source>
</evidence>
<comment type="similarity">
    <text evidence="2">Belongs to the gamma-BBH/TMLD family.</text>
</comment>
<dbReference type="Gene3D" id="3.60.130.10">
    <property type="entry name" value="Clavaminate synthase-like"/>
    <property type="match status" value="1"/>
</dbReference>
<feature type="domain" description="TauD/TfdA-like" evidence="8">
    <location>
        <begin position="84"/>
        <end position="232"/>
    </location>
</feature>
<evidence type="ECO:0000256" key="3">
    <source>
        <dbReference type="ARBA" id="ARBA00022723"/>
    </source>
</evidence>
<keyword evidence="3" id="KW-0479">Metal-binding</keyword>
<reference evidence="9 10" key="1">
    <citation type="journal article" date="2010" name="Nature">
        <title>The Ectocarpus genome and the independent evolution of multicellularity in brown algae.</title>
        <authorList>
            <person name="Cock J.M."/>
            <person name="Sterck L."/>
            <person name="Rouze P."/>
            <person name="Scornet D."/>
            <person name="Allen A.E."/>
            <person name="Amoutzias G."/>
            <person name="Anthouard V."/>
            <person name="Artiguenave F."/>
            <person name="Aury J.M."/>
            <person name="Badger J.H."/>
            <person name="Beszteri B."/>
            <person name="Billiau K."/>
            <person name="Bonnet E."/>
            <person name="Bothwell J.H."/>
            <person name="Bowler C."/>
            <person name="Boyen C."/>
            <person name="Brownlee C."/>
            <person name="Carrano C.J."/>
            <person name="Charrier B."/>
            <person name="Cho G.Y."/>
            <person name="Coelho S.M."/>
            <person name="Collen J."/>
            <person name="Corre E."/>
            <person name="Da Silva C."/>
            <person name="Delage L."/>
            <person name="Delaroque N."/>
            <person name="Dittami S.M."/>
            <person name="Doulbeau S."/>
            <person name="Elias M."/>
            <person name="Farnham G."/>
            <person name="Gachon C.M."/>
            <person name="Gschloessl B."/>
            <person name="Heesch S."/>
            <person name="Jabbari K."/>
            <person name="Jubin C."/>
            <person name="Kawai H."/>
            <person name="Kimura K."/>
            <person name="Kloareg B."/>
            <person name="Kupper F.C."/>
            <person name="Lang D."/>
            <person name="Le Bail A."/>
            <person name="Leblanc C."/>
            <person name="Lerouge P."/>
            <person name="Lohr M."/>
            <person name="Lopez P.J."/>
            <person name="Martens C."/>
            <person name="Maumus F."/>
            <person name="Michel G."/>
            <person name="Miranda-Saavedra D."/>
            <person name="Morales J."/>
            <person name="Moreau H."/>
            <person name="Motomura T."/>
            <person name="Nagasato C."/>
            <person name="Napoli C.A."/>
            <person name="Nelson D.R."/>
            <person name="Nyvall-Collen P."/>
            <person name="Peters A.F."/>
            <person name="Pommier C."/>
            <person name="Potin P."/>
            <person name="Poulain J."/>
            <person name="Quesneville H."/>
            <person name="Read B."/>
            <person name="Rensing S.A."/>
            <person name="Ritter A."/>
            <person name="Rousvoal S."/>
            <person name="Samanta M."/>
            <person name="Samson G."/>
            <person name="Schroeder D.C."/>
            <person name="Segurens B."/>
            <person name="Strittmatter M."/>
            <person name="Tonon T."/>
            <person name="Tregear J.W."/>
            <person name="Valentin K."/>
            <person name="von Dassow P."/>
            <person name="Yamagishi T."/>
            <person name="Van de Peer Y."/>
            <person name="Wincker P."/>
        </authorList>
    </citation>
    <scope>NUCLEOTIDE SEQUENCE [LARGE SCALE GENOMIC DNA]</scope>
    <source>
        <strain evidence="10">Ec32 / CCAP1310/4</strain>
    </source>
</reference>
<keyword evidence="5" id="KW-0560">Oxidoreductase</keyword>
<dbReference type="EMBL" id="FN648543">
    <property type="protein sequence ID" value="CBJ32608.1"/>
    <property type="molecule type" value="Genomic_DNA"/>
</dbReference>
<evidence type="ECO:0000256" key="5">
    <source>
        <dbReference type="ARBA" id="ARBA00023002"/>
    </source>
</evidence>
<dbReference type="GO" id="GO:0046872">
    <property type="term" value="F:metal ion binding"/>
    <property type="evidence" value="ECO:0007669"/>
    <property type="project" value="UniProtKB-KW"/>
</dbReference>
<dbReference type="GO" id="GO:0005739">
    <property type="term" value="C:mitochondrion"/>
    <property type="evidence" value="ECO:0007669"/>
    <property type="project" value="TreeGrafter"/>
</dbReference>
<name>D7FYZ1_ECTSI</name>
<protein>
    <recommendedName>
        <fullName evidence="8">TauD/TfdA-like domain-containing protein</fullName>
    </recommendedName>
</protein>
<dbReference type="InterPro" id="IPR042098">
    <property type="entry name" value="TauD-like_sf"/>
</dbReference>
<evidence type="ECO:0000313" key="10">
    <source>
        <dbReference type="Proteomes" id="UP000002630"/>
    </source>
</evidence>
<dbReference type="STRING" id="2880.D7FYZ1"/>
<gene>
    <name evidence="9" type="ORF">Esi_0350_0001</name>
</gene>
<evidence type="ECO:0000256" key="7">
    <source>
        <dbReference type="SAM" id="MobiDB-lite"/>
    </source>
</evidence>
<dbReference type="SUPFAM" id="SSF51197">
    <property type="entry name" value="Clavaminate synthase-like"/>
    <property type="match status" value="1"/>
</dbReference>
<accession>D7FYZ1</accession>
<dbReference type="PANTHER" id="PTHR10696">
    <property type="entry name" value="GAMMA-BUTYROBETAINE HYDROXYLASE-RELATED"/>
    <property type="match status" value="1"/>
</dbReference>
<dbReference type="GO" id="GO:0045329">
    <property type="term" value="P:carnitine biosynthetic process"/>
    <property type="evidence" value="ECO:0007669"/>
    <property type="project" value="TreeGrafter"/>
</dbReference>
<dbReference type="GO" id="GO:0051213">
    <property type="term" value="F:dioxygenase activity"/>
    <property type="evidence" value="ECO:0007669"/>
    <property type="project" value="UniProtKB-KW"/>
</dbReference>
<dbReference type="PANTHER" id="PTHR10696:SF25">
    <property type="entry name" value="OXIDOREDUCTASE AIM17-RELATED"/>
    <property type="match status" value="1"/>
</dbReference>
<keyword evidence="6" id="KW-0408">Iron</keyword>
<dbReference type="Proteomes" id="UP000002630">
    <property type="component" value="Linkage Group LG16"/>
</dbReference>
<dbReference type="EMBL" id="FN649741">
    <property type="protein sequence ID" value="CBJ32608.1"/>
    <property type="molecule type" value="Genomic_DNA"/>
</dbReference>